<feature type="compositionally biased region" description="Basic and acidic residues" evidence="1">
    <location>
        <begin position="358"/>
        <end position="367"/>
    </location>
</feature>
<feature type="compositionally biased region" description="Basic and acidic residues" evidence="1">
    <location>
        <begin position="68"/>
        <end position="98"/>
    </location>
</feature>
<feature type="region of interest" description="Disordered" evidence="1">
    <location>
        <begin position="467"/>
        <end position="506"/>
    </location>
</feature>
<dbReference type="EMBL" id="JAKKPZ010000016">
    <property type="protein sequence ID" value="KAI1713136.1"/>
    <property type="molecule type" value="Genomic_DNA"/>
</dbReference>
<feature type="region of interest" description="Disordered" evidence="1">
    <location>
        <begin position="397"/>
        <end position="433"/>
    </location>
</feature>
<evidence type="ECO:0000313" key="2">
    <source>
        <dbReference type="EMBL" id="KAI1713136.1"/>
    </source>
</evidence>
<feature type="compositionally biased region" description="Pro residues" evidence="1">
    <location>
        <begin position="126"/>
        <end position="137"/>
    </location>
</feature>
<name>A0AAD4R6B5_9BILA</name>
<comment type="caution">
    <text evidence="2">The sequence shown here is derived from an EMBL/GenBank/DDBJ whole genome shotgun (WGS) entry which is preliminary data.</text>
</comment>
<feature type="region of interest" description="Disordered" evidence="1">
    <location>
        <begin position="118"/>
        <end position="137"/>
    </location>
</feature>
<reference evidence="2" key="1">
    <citation type="submission" date="2022-01" db="EMBL/GenBank/DDBJ databases">
        <title>Genome Sequence Resource for Two Populations of Ditylenchus destructor, the Migratory Endoparasitic Phytonematode.</title>
        <authorList>
            <person name="Zhang H."/>
            <person name="Lin R."/>
            <person name="Xie B."/>
        </authorList>
    </citation>
    <scope>NUCLEOTIDE SEQUENCE</scope>
    <source>
        <strain evidence="2">BazhouSP</strain>
    </source>
</reference>
<feature type="region of interest" description="Disordered" evidence="1">
    <location>
        <begin position="358"/>
        <end position="381"/>
    </location>
</feature>
<evidence type="ECO:0000313" key="3">
    <source>
        <dbReference type="Proteomes" id="UP001201812"/>
    </source>
</evidence>
<evidence type="ECO:0000256" key="1">
    <source>
        <dbReference type="SAM" id="MobiDB-lite"/>
    </source>
</evidence>
<feature type="region of interest" description="Disordered" evidence="1">
    <location>
        <begin position="21"/>
        <end position="108"/>
    </location>
</feature>
<dbReference type="AlphaFoldDB" id="A0AAD4R6B5"/>
<dbReference type="Proteomes" id="UP001201812">
    <property type="component" value="Unassembled WGS sequence"/>
</dbReference>
<organism evidence="2 3">
    <name type="scientific">Ditylenchus destructor</name>
    <dbReference type="NCBI Taxonomy" id="166010"/>
    <lineage>
        <taxon>Eukaryota</taxon>
        <taxon>Metazoa</taxon>
        <taxon>Ecdysozoa</taxon>
        <taxon>Nematoda</taxon>
        <taxon>Chromadorea</taxon>
        <taxon>Rhabditida</taxon>
        <taxon>Tylenchina</taxon>
        <taxon>Tylenchomorpha</taxon>
        <taxon>Sphaerularioidea</taxon>
        <taxon>Anguinidae</taxon>
        <taxon>Anguininae</taxon>
        <taxon>Ditylenchus</taxon>
    </lineage>
</organism>
<accession>A0AAD4R6B5</accession>
<proteinExistence type="predicted"/>
<feature type="compositionally biased region" description="Polar residues" evidence="1">
    <location>
        <begin position="303"/>
        <end position="324"/>
    </location>
</feature>
<gene>
    <name evidence="2" type="ORF">DdX_09208</name>
</gene>
<keyword evidence="3" id="KW-1185">Reference proteome</keyword>
<feature type="compositionally biased region" description="Basic and acidic residues" evidence="1">
    <location>
        <begin position="21"/>
        <end position="35"/>
    </location>
</feature>
<feature type="compositionally biased region" description="Low complexity" evidence="1">
    <location>
        <begin position="42"/>
        <end position="56"/>
    </location>
</feature>
<feature type="region of interest" description="Disordered" evidence="1">
    <location>
        <begin position="283"/>
        <end position="337"/>
    </location>
</feature>
<feature type="compositionally biased region" description="Polar residues" evidence="1">
    <location>
        <begin position="404"/>
        <end position="414"/>
    </location>
</feature>
<feature type="compositionally biased region" description="Basic and acidic residues" evidence="1">
    <location>
        <begin position="481"/>
        <end position="498"/>
    </location>
</feature>
<sequence length="575" mass="64831">MAFYFALFNVANANQDLRDQHREHLQQRRAHEPKHERRRHSVASSSSNRSFFSDYRNLPKPKVINPRPNDRSRQSSFDNDHVSRSESRRRLSSPEHRSHSITQQDYDNRMTMSASAKFHHNTDESPPQPTPCCSPVPPPMNAQQEAALVAEALIEKKENKVEEVPKDEITISSTKTMVQSQTSNTTTTSTTSKKVTFMSTSVSMQDAKRRRKLSADNIADFLDLGDLAAWNMKAVIIPKKGKHSRQREPFIEIPSNPILSKLKASDPRYIKRRGSAAAEIRLPDRQSNRVSRADSFAAGSATARHSISSPFRQPQTLCNRSTSPRHPIKVHRSMSSRTADVMEAAALRALRLLHKDSARRTSAEENGNRGSVSGRGLNEGWRSMNLPRKAMISERGKFEARPSPSHQSNGQRTPKTAPRSIIRRRSTSDQQSFIERCQRKIDEQKYLHAQYTPTKQGTQPQAINALRCSHSPRNGPTKNSPNHENRNIERRESSKHQENGNLVRNSRNSVAEKLACAIPRQSMAFGIAASGLPQKPPRSKKIAALENGNDGCLQMLYGHKWKSQSKSKLDFLLGN</sequence>
<feature type="compositionally biased region" description="Polar residues" evidence="1">
    <location>
        <begin position="471"/>
        <end position="480"/>
    </location>
</feature>
<protein>
    <submittedName>
        <fullName evidence="2">Uncharacterized protein</fullName>
    </submittedName>
</protein>